<comment type="similarity">
    <text evidence="1">Belongs to the LysR transcriptional regulatory family.</text>
</comment>
<dbReference type="Gene3D" id="3.40.190.290">
    <property type="match status" value="1"/>
</dbReference>
<keyword evidence="3" id="KW-0238">DNA-binding</keyword>
<evidence type="ECO:0000256" key="2">
    <source>
        <dbReference type="ARBA" id="ARBA00023015"/>
    </source>
</evidence>
<dbReference type="NCBIfam" id="NF040786">
    <property type="entry name" value="LysR_Sec_metab"/>
    <property type="match status" value="1"/>
</dbReference>
<dbReference type="PRINTS" id="PR00039">
    <property type="entry name" value="HTHLYSR"/>
</dbReference>
<dbReference type="PROSITE" id="PS50931">
    <property type="entry name" value="HTH_LYSR"/>
    <property type="match status" value="1"/>
</dbReference>
<feature type="domain" description="HTH lysR-type" evidence="6">
    <location>
        <begin position="3"/>
        <end position="60"/>
    </location>
</feature>
<dbReference type="Pfam" id="PF00126">
    <property type="entry name" value="HTH_1"/>
    <property type="match status" value="1"/>
</dbReference>
<accession>A0A7C4NTQ4</accession>
<dbReference type="Gene3D" id="1.10.10.10">
    <property type="entry name" value="Winged helix-like DNA-binding domain superfamily/Winged helix DNA-binding domain"/>
    <property type="match status" value="1"/>
</dbReference>
<dbReference type="InterPro" id="IPR036388">
    <property type="entry name" value="WH-like_DNA-bd_sf"/>
</dbReference>
<dbReference type="SUPFAM" id="SSF46785">
    <property type="entry name" value="Winged helix' DNA-binding domain"/>
    <property type="match status" value="1"/>
</dbReference>
<keyword evidence="4" id="KW-0804">Transcription</keyword>
<dbReference type="InterPro" id="IPR047788">
    <property type="entry name" value="LysR-like_Sec_metab"/>
</dbReference>
<keyword evidence="2" id="KW-0805">Transcription regulation</keyword>
<evidence type="ECO:0000256" key="3">
    <source>
        <dbReference type="ARBA" id="ARBA00023125"/>
    </source>
</evidence>
<name>A0A7C4NTQ4_9BACT</name>
<organism evidence="7">
    <name type="scientific">Thermodesulfobacterium geofontis</name>
    <dbReference type="NCBI Taxonomy" id="1295609"/>
    <lineage>
        <taxon>Bacteria</taxon>
        <taxon>Pseudomonadati</taxon>
        <taxon>Thermodesulfobacteriota</taxon>
        <taxon>Thermodesulfobacteria</taxon>
        <taxon>Thermodesulfobacteriales</taxon>
        <taxon>Thermodesulfobacteriaceae</taxon>
        <taxon>Thermodesulfobacterium</taxon>
    </lineage>
</organism>
<dbReference type="InterPro" id="IPR036390">
    <property type="entry name" value="WH_DNA-bd_sf"/>
</dbReference>
<dbReference type="PANTHER" id="PTHR30126:SF64">
    <property type="entry name" value="HTH-TYPE TRANSCRIPTIONAL REGULATOR CITR"/>
    <property type="match status" value="1"/>
</dbReference>
<proteinExistence type="inferred from homology"/>
<dbReference type="EMBL" id="DSZN01000019">
    <property type="protein sequence ID" value="HGQ85043.1"/>
    <property type="molecule type" value="Genomic_DNA"/>
</dbReference>
<feature type="coiled-coil region" evidence="5">
    <location>
        <begin position="70"/>
        <end position="97"/>
    </location>
</feature>
<evidence type="ECO:0000256" key="1">
    <source>
        <dbReference type="ARBA" id="ARBA00009437"/>
    </source>
</evidence>
<dbReference type="SUPFAM" id="SSF53850">
    <property type="entry name" value="Periplasmic binding protein-like II"/>
    <property type="match status" value="1"/>
</dbReference>
<evidence type="ECO:0000313" key="7">
    <source>
        <dbReference type="EMBL" id="HGQ85043.1"/>
    </source>
</evidence>
<sequence>MMIDFRKLEVFLKVYETKSFSKASKILYLTQPTITLHIKDLEEILGVKLLDRNTRKVIPSKAGKIVYEYGKEIIKLLKEMEKELELYRDEKKGMVEIGGSTIPGQYILPKIIKGFKEKYSEISVFLKVGDSREIVEKVIKGEFDIGMIGAVFKNKDLVFKSCYEDEIVLIAPPDFSEDEIDLKTLYKIPLIKREEGSGTWKNAIENLQRKGLDIMKLNIIGEMGSTEAIKEAVKSGLGCGFVSSLAIELEKKLNLIKIVKIRDVFIKRKFYLIYPKVKKLTPSEEKFINFTFYHLRSGRF</sequence>
<reference evidence="7" key="1">
    <citation type="journal article" date="2020" name="mSystems">
        <title>Genome- and Community-Level Interaction Insights into Carbon Utilization and Element Cycling Functions of Hydrothermarchaeota in Hydrothermal Sediment.</title>
        <authorList>
            <person name="Zhou Z."/>
            <person name="Liu Y."/>
            <person name="Xu W."/>
            <person name="Pan J."/>
            <person name="Luo Z.H."/>
            <person name="Li M."/>
        </authorList>
    </citation>
    <scope>NUCLEOTIDE SEQUENCE [LARGE SCALE GENOMIC DNA]</scope>
    <source>
        <strain evidence="7">SpSt-6</strain>
    </source>
</reference>
<dbReference type="AlphaFoldDB" id="A0A7C4NTQ4"/>
<keyword evidence="5" id="KW-0175">Coiled coil</keyword>
<dbReference type="InterPro" id="IPR000847">
    <property type="entry name" value="LysR_HTH_N"/>
</dbReference>
<dbReference type="InterPro" id="IPR005119">
    <property type="entry name" value="LysR_subst-bd"/>
</dbReference>
<dbReference type="FunFam" id="1.10.10.10:FF:000001">
    <property type="entry name" value="LysR family transcriptional regulator"/>
    <property type="match status" value="1"/>
</dbReference>
<protein>
    <submittedName>
        <fullName evidence="7">LysR family transcriptional regulator</fullName>
    </submittedName>
</protein>
<gene>
    <name evidence="7" type="ORF">ENT66_01230</name>
</gene>
<dbReference type="GO" id="GO:0000976">
    <property type="term" value="F:transcription cis-regulatory region binding"/>
    <property type="evidence" value="ECO:0007669"/>
    <property type="project" value="TreeGrafter"/>
</dbReference>
<dbReference type="Pfam" id="PF03466">
    <property type="entry name" value="LysR_substrate"/>
    <property type="match status" value="1"/>
</dbReference>
<evidence type="ECO:0000256" key="4">
    <source>
        <dbReference type="ARBA" id="ARBA00023163"/>
    </source>
</evidence>
<dbReference type="PANTHER" id="PTHR30126">
    <property type="entry name" value="HTH-TYPE TRANSCRIPTIONAL REGULATOR"/>
    <property type="match status" value="1"/>
</dbReference>
<dbReference type="GO" id="GO:0003700">
    <property type="term" value="F:DNA-binding transcription factor activity"/>
    <property type="evidence" value="ECO:0007669"/>
    <property type="project" value="InterPro"/>
</dbReference>
<comment type="caution">
    <text evidence="7">The sequence shown here is derived from an EMBL/GenBank/DDBJ whole genome shotgun (WGS) entry which is preliminary data.</text>
</comment>
<dbReference type="CDD" id="cd08420">
    <property type="entry name" value="PBP2_CysL_like"/>
    <property type="match status" value="1"/>
</dbReference>
<evidence type="ECO:0000256" key="5">
    <source>
        <dbReference type="SAM" id="Coils"/>
    </source>
</evidence>
<evidence type="ECO:0000259" key="6">
    <source>
        <dbReference type="PROSITE" id="PS50931"/>
    </source>
</evidence>